<sequence length="101" mass="10880">MFSLTFMGPPRHRQNAGRERRMDGRRGTFFRPSSCALGTGSQKSRVTGVKAKRLRDGVTEARREGEDGSDGGCLSVSPAVYVSVCGFMCLFVSSSSSLSLP</sequence>
<evidence type="ECO:0000313" key="2">
    <source>
        <dbReference type="EMBL" id="JAO05247.1"/>
    </source>
</evidence>
<gene>
    <name evidence="2" type="primary">PPUP9145</name>
</gene>
<name>A0A0S7EJX5_9TELE</name>
<dbReference type="AlphaFoldDB" id="A0A0S7EJX5"/>
<protein>
    <submittedName>
        <fullName evidence="2">PPUP9145</fullName>
    </submittedName>
</protein>
<feature type="compositionally biased region" description="Basic and acidic residues" evidence="1">
    <location>
        <begin position="16"/>
        <end position="26"/>
    </location>
</feature>
<proteinExistence type="predicted"/>
<evidence type="ECO:0000256" key="1">
    <source>
        <dbReference type="SAM" id="MobiDB-lite"/>
    </source>
</evidence>
<dbReference type="EMBL" id="GBYX01476430">
    <property type="protein sequence ID" value="JAO05247.1"/>
    <property type="molecule type" value="Transcribed_RNA"/>
</dbReference>
<reference evidence="2" key="1">
    <citation type="submission" date="2014-12" db="EMBL/GenBank/DDBJ databases">
        <title>Parallel Evolution in Life History Adaptation Evident in the Tissue-Specific Poeciliopsis prolifica transcriptome.</title>
        <authorList>
            <person name="Jue N.K."/>
            <person name="Foley R.J."/>
            <person name="Obergfell C."/>
            <person name="Reznick D.N."/>
            <person name="O'Neill R.J."/>
            <person name="O'Neill M.J."/>
        </authorList>
    </citation>
    <scope>NUCLEOTIDE SEQUENCE</scope>
</reference>
<feature type="region of interest" description="Disordered" evidence="1">
    <location>
        <begin position="1"/>
        <end position="52"/>
    </location>
</feature>
<accession>A0A0S7EJX5</accession>
<organism evidence="2">
    <name type="scientific">Poeciliopsis prolifica</name>
    <name type="common">blackstripe livebearer</name>
    <dbReference type="NCBI Taxonomy" id="188132"/>
    <lineage>
        <taxon>Eukaryota</taxon>
        <taxon>Metazoa</taxon>
        <taxon>Chordata</taxon>
        <taxon>Craniata</taxon>
        <taxon>Vertebrata</taxon>
        <taxon>Euteleostomi</taxon>
        <taxon>Actinopterygii</taxon>
        <taxon>Neopterygii</taxon>
        <taxon>Teleostei</taxon>
        <taxon>Neoteleostei</taxon>
        <taxon>Acanthomorphata</taxon>
        <taxon>Ovalentaria</taxon>
        <taxon>Atherinomorphae</taxon>
        <taxon>Cyprinodontiformes</taxon>
        <taxon>Poeciliidae</taxon>
        <taxon>Poeciliinae</taxon>
        <taxon>Poeciliopsis</taxon>
    </lineage>
</organism>